<dbReference type="EMBL" id="CM023472">
    <property type="protein sequence ID" value="KAH7959131.1"/>
    <property type="molecule type" value="Genomic_DNA"/>
</dbReference>
<proteinExistence type="predicted"/>
<comment type="caution">
    <text evidence="1">The sequence shown here is derived from an EMBL/GenBank/DDBJ whole genome shotgun (WGS) entry which is preliminary data.</text>
</comment>
<gene>
    <name evidence="1" type="ORF">HPB49_008558</name>
</gene>
<dbReference type="Proteomes" id="UP000821865">
    <property type="component" value="Chromosome 3"/>
</dbReference>
<keyword evidence="2" id="KW-1185">Reference proteome</keyword>
<evidence type="ECO:0000313" key="2">
    <source>
        <dbReference type="Proteomes" id="UP000821865"/>
    </source>
</evidence>
<organism evidence="1 2">
    <name type="scientific">Dermacentor silvarum</name>
    <name type="common">Tick</name>
    <dbReference type="NCBI Taxonomy" id="543639"/>
    <lineage>
        <taxon>Eukaryota</taxon>
        <taxon>Metazoa</taxon>
        <taxon>Ecdysozoa</taxon>
        <taxon>Arthropoda</taxon>
        <taxon>Chelicerata</taxon>
        <taxon>Arachnida</taxon>
        <taxon>Acari</taxon>
        <taxon>Parasitiformes</taxon>
        <taxon>Ixodida</taxon>
        <taxon>Ixodoidea</taxon>
        <taxon>Ixodidae</taxon>
        <taxon>Rhipicephalinae</taxon>
        <taxon>Dermacentor</taxon>
    </lineage>
</organism>
<name>A0ACB8D445_DERSI</name>
<accession>A0ACB8D445</accession>
<sequence length="212" mass="24120">MDIGCLNEVNEILTSSGIPLDHSAMVSAKSDSRVIYYVTGYVARRMIRKTKCDECAKALIRPPDSEMPPDACIVTEVDRGGLIYPSYELHTIITKMEDSFTYCFSFSKLKANSIMDLISALARNRLNHVGWKLHSTDVTNSLIKFYTMTRLHFIVKAENKAREVSKMADCYGSLTDFADFATRVRDIMGDEAYRYALPLRPRLRDRPNPMEV</sequence>
<protein>
    <submittedName>
        <fullName evidence="1">Uncharacterized protein</fullName>
    </submittedName>
</protein>
<evidence type="ECO:0000313" key="1">
    <source>
        <dbReference type="EMBL" id="KAH7959131.1"/>
    </source>
</evidence>
<reference evidence="1" key="1">
    <citation type="submission" date="2020-05" db="EMBL/GenBank/DDBJ databases">
        <title>Large-scale comparative analyses of tick genomes elucidate their genetic diversity and vector capacities.</title>
        <authorList>
            <person name="Jia N."/>
            <person name="Wang J."/>
            <person name="Shi W."/>
            <person name="Du L."/>
            <person name="Sun Y."/>
            <person name="Zhan W."/>
            <person name="Jiang J."/>
            <person name="Wang Q."/>
            <person name="Zhang B."/>
            <person name="Ji P."/>
            <person name="Sakyi L.B."/>
            <person name="Cui X."/>
            <person name="Yuan T."/>
            <person name="Jiang B."/>
            <person name="Yang W."/>
            <person name="Lam T.T.-Y."/>
            <person name="Chang Q."/>
            <person name="Ding S."/>
            <person name="Wang X."/>
            <person name="Zhu J."/>
            <person name="Ruan X."/>
            <person name="Zhao L."/>
            <person name="Wei J."/>
            <person name="Que T."/>
            <person name="Du C."/>
            <person name="Cheng J."/>
            <person name="Dai P."/>
            <person name="Han X."/>
            <person name="Huang E."/>
            <person name="Gao Y."/>
            <person name="Liu J."/>
            <person name="Shao H."/>
            <person name="Ye R."/>
            <person name="Li L."/>
            <person name="Wei W."/>
            <person name="Wang X."/>
            <person name="Wang C."/>
            <person name="Yang T."/>
            <person name="Huo Q."/>
            <person name="Li W."/>
            <person name="Guo W."/>
            <person name="Chen H."/>
            <person name="Zhou L."/>
            <person name="Ni X."/>
            <person name="Tian J."/>
            <person name="Zhou Y."/>
            <person name="Sheng Y."/>
            <person name="Liu T."/>
            <person name="Pan Y."/>
            <person name="Xia L."/>
            <person name="Li J."/>
            <person name="Zhao F."/>
            <person name="Cao W."/>
        </authorList>
    </citation>
    <scope>NUCLEOTIDE SEQUENCE</scope>
    <source>
        <strain evidence="1">Dsil-2018</strain>
    </source>
</reference>